<comment type="caution">
    <text evidence="2">The sequence shown here is derived from an EMBL/GenBank/DDBJ whole genome shotgun (WGS) entry which is preliminary data.</text>
</comment>
<evidence type="ECO:0000256" key="1">
    <source>
        <dbReference type="SAM" id="MobiDB-lite"/>
    </source>
</evidence>
<feature type="compositionally biased region" description="Pro residues" evidence="1">
    <location>
        <begin position="70"/>
        <end position="81"/>
    </location>
</feature>
<organism evidence="2 3">
    <name type="scientific">Skeletonema marinoi</name>
    <dbReference type="NCBI Taxonomy" id="267567"/>
    <lineage>
        <taxon>Eukaryota</taxon>
        <taxon>Sar</taxon>
        <taxon>Stramenopiles</taxon>
        <taxon>Ochrophyta</taxon>
        <taxon>Bacillariophyta</taxon>
        <taxon>Coscinodiscophyceae</taxon>
        <taxon>Thalassiosirophycidae</taxon>
        <taxon>Thalassiosirales</taxon>
        <taxon>Skeletonemataceae</taxon>
        <taxon>Skeletonema</taxon>
        <taxon>Skeletonema marinoi-dohrnii complex</taxon>
    </lineage>
</organism>
<name>A0AAD8Y1T4_9STRA</name>
<feature type="region of interest" description="Disordered" evidence="1">
    <location>
        <begin position="45"/>
        <end position="180"/>
    </location>
</feature>
<feature type="compositionally biased region" description="Basic and acidic residues" evidence="1">
    <location>
        <begin position="473"/>
        <end position="493"/>
    </location>
</feature>
<feature type="compositionally biased region" description="Low complexity" evidence="1">
    <location>
        <begin position="102"/>
        <end position="123"/>
    </location>
</feature>
<proteinExistence type="predicted"/>
<reference evidence="2" key="1">
    <citation type="submission" date="2023-06" db="EMBL/GenBank/DDBJ databases">
        <title>Survivors Of The Sea: Transcriptome response of Skeletonema marinoi to long-term dormancy.</title>
        <authorList>
            <person name="Pinder M.I.M."/>
            <person name="Kourtchenko O."/>
            <person name="Robertson E.K."/>
            <person name="Larsson T."/>
            <person name="Maumus F."/>
            <person name="Osuna-Cruz C.M."/>
            <person name="Vancaester E."/>
            <person name="Stenow R."/>
            <person name="Vandepoele K."/>
            <person name="Ploug H."/>
            <person name="Bruchert V."/>
            <person name="Godhe A."/>
            <person name="Topel M."/>
        </authorList>
    </citation>
    <scope>NUCLEOTIDE SEQUENCE</scope>
    <source>
        <strain evidence="2">R05AC</strain>
    </source>
</reference>
<accession>A0AAD8Y1T4</accession>
<evidence type="ECO:0000313" key="2">
    <source>
        <dbReference type="EMBL" id="KAK1737629.1"/>
    </source>
</evidence>
<feature type="region of interest" description="Disordered" evidence="1">
    <location>
        <begin position="204"/>
        <end position="260"/>
    </location>
</feature>
<feature type="compositionally biased region" description="Low complexity" evidence="1">
    <location>
        <begin position="249"/>
        <end position="260"/>
    </location>
</feature>
<dbReference type="EMBL" id="JATAAI010000025">
    <property type="protein sequence ID" value="KAK1737629.1"/>
    <property type="molecule type" value="Genomic_DNA"/>
</dbReference>
<feature type="compositionally biased region" description="Pro residues" evidence="1">
    <location>
        <begin position="134"/>
        <end position="144"/>
    </location>
</feature>
<keyword evidence="3" id="KW-1185">Reference proteome</keyword>
<sequence length="513" mass="56006">MEKLNGSIVISEDDRLDRLDDLFAADSPVMKVQCTEDDALDLDELLRKKDDDDDETAHQTLSPHSHKPSTSPPPPPRPSSPLSPLRALSGRSIFNQGYQDDVNNNVATAAATQPSPSASSAAAVTLAENESRPVNPPPVSPPPVKTSLTSAPPAPIFAEEDDEDEGVHWVMPAPAKPGDFLTTSINKVPSKSILKKVSSYANFDASKSSVSSYTSGKPQRRKSTSMDSEAKAAMRLDRRKPSFLNLSMGSASSNRSEISGGSSYGVGLDLGDSSSLVHSPRSQNNVFCPVDENSAQNLDSIPPPLAMIPPPSLPILNTHAEDADRAAGSLSVSKSLDLSSSGKKMNRSVSFHSVDVREYDRTVGDNPSCRSGPPLSLDWSYSKKYEQPKTLEQYEIEREDRARSLRQLHVNKYRRRNLLSFNWGHSEEDMQSARKETKKLQRQRSLTQALLPLHLAEEAFISVKGLIAKKRGKAECPKEELRKITDELSKSTEDTSYSGRLSTGSPTSYHNAP</sequence>
<feature type="compositionally biased region" description="Polar residues" evidence="1">
    <location>
        <begin position="494"/>
        <end position="513"/>
    </location>
</feature>
<feature type="compositionally biased region" description="Basic and acidic residues" evidence="1">
    <location>
        <begin position="228"/>
        <end position="240"/>
    </location>
</feature>
<feature type="compositionally biased region" description="Low complexity" evidence="1">
    <location>
        <begin position="206"/>
        <end position="215"/>
    </location>
</feature>
<dbReference type="Proteomes" id="UP001224775">
    <property type="component" value="Unassembled WGS sequence"/>
</dbReference>
<feature type="region of interest" description="Disordered" evidence="1">
    <location>
        <begin position="470"/>
        <end position="513"/>
    </location>
</feature>
<gene>
    <name evidence="2" type="ORF">QTG54_011915</name>
</gene>
<evidence type="ECO:0000313" key="3">
    <source>
        <dbReference type="Proteomes" id="UP001224775"/>
    </source>
</evidence>
<dbReference type="AlphaFoldDB" id="A0AAD8Y1T4"/>
<protein>
    <submittedName>
        <fullName evidence="2">Uncharacterized protein</fullName>
    </submittedName>
</protein>